<reference evidence="1" key="1">
    <citation type="submission" date="2019-11" db="UniProtKB">
        <authorList>
            <consortium name="WormBaseParasite"/>
        </authorList>
    </citation>
    <scope>IDENTIFICATION</scope>
</reference>
<organism evidence="1">
    <name type="scientific">Mesocestoides corti</name>
    <name type="common">Flatworm</name>
    <dbReference type="NCBI Taxonomy" id="53468"/>
    <lineage>
        <taxon>Eukaryota</taxon>
        <taxon>Metazoa</taxon>
        <taxon>Spiralia</taxon>
        <taxon>Lophotrochozoa</taxon>
        <taxon>Platyhelminthes</taxon>
        <taxon>Cestoda</taxon>
        <taxon>Eucestoda</taxon>
        <taxon>Cyclophyllidea</taxon>
        <taxon>Mesocestoididae</taxon>
        <taxon>Mesocestoides</taxon>
    </lineage>
</organism>
<protein>
    <submittedName>
        <fullName evidence="1">Uncharacterized protein</fullName>
    </submittedName>
</protein>
<dbReference type="WBParaSite" id="MCU_013419-RA">
    <property type="protein sequence ID" value="MCU_013419-RA"/>
    <property type="gene ID" value="MCU_013419"/>
</dbReference>
<name>A0A5K3G2Y5_MESCO</name>
<dbReference type="AlphaFoldDB" id="A0A5K3G2Y5"/>
<accession>A0A5K3G2Y5</accession>
<proteinExistence type="predicted"/>
<sequence length="87" mass="9938">RSHDGFLPNIRKHLVRSRSRIRAGTASFQFSRLATDGCRISSLIIWTSVPQQRLRALGYTQPLPFTALWKKRLVTKSNNLVSRTSLT</sequence>
<evidence type="ECO:0000313" key="1">
    <source>
        <dbReference type="WBParaSite" id="MCU_013419-RA"/>
    </source>
</evidence>